<proteinExistence type="predicted"/>
<comment type="caution">
    <text evidence="2">The sequence shown here is derived from an EMBL/GenBank/DDBJ whole genome shotgun (WGS) entry which is preliminary data.</text>
</comment>
<evidence type="ECO:0000313" key="2">
    <source>
        <dbReference type="EMBL" id="GAA1560775.1"/>
    </source>
</evidence>
<feature type="compositionally biased region" description="Low complexity" evidence="1">
    <location>
        <begin position="46"/>
        <end position="55"/>
    </location>
</feature>
<gene>
    <name evidence="2" type="ORF">GCM10009741_77530</name>
</gene>
<reference evidence="2 3" key="1">
    <citation type="journal article" date="2019" name="Int. J. Syst. Evol. Microbiol.">
        <title>The Global Catalogue of Microorganisms (GCM) 10K type strain sequencing project: providing services to taxonomists for standard genome sequencing and annotation.</title>
        <authorList>
            <consortium name="The Broad Institute Genomics Platform"/>
            <consortium name="The Broad Institute Genome Sequencing Center for Infectious Disease"/>
            <person name="Wu L."/>
            <person name="Ma J."/>
        </authorList>
    </citation>
    <scope>NUCLEOTIDE SEQUENCE [LARGE SCALE GENOMIC DNA]</scope>
    <source>
        <strain evidence="2 3">JCM 14303</strain>
    </source>
</reference>
<feature type="compositionally biased region" description="Basic residues" evidence="1">
    <location>
        <begin position="108"/>
        <end position="118"/>
    </location>
</feature>
<evidence type="ECO:0000313" key="3">
    <source>
        <dbReference type="Proteomes" id="UP001500363"/>
    </source>
</evidence>
<name>A0ABN2CQU3_9ACTN</name>
<feature type="region of interest" description="Disordered" evidence="1">
    <location>
        <begin position="104"/>
        <end position="151"/>
    </location>
</feature>
<sequence>MPTVQDRWPLSISGRCQKIRIADASTQTSRRPCRRSRIGAANANHPASSPKPTSTSTITIIAGTVGQSAHCSAVGSGAPSPWLISTLPHWTTAGASTASRYHFGATRQSRRRRPHARNSVRPWQATTISAAGNGPNGKFWGLDQAPYKPNR</sequence>
<dbReference type="EMBL" id="BAAANC010000005">
    <property type="protein sequence ID" value="GAA1560775.1"/>
    <property type="molecule type" value="Genomic_DNA"/>
</dbReference>
<protein>
    <submittedName>
        <fullName evidence="2">Uncharacterized protein</fullName>
    </submittedName>
</protein>
<keyword evidence="3" id="KW-1185">Reference proteome</keyword>
<evidence type="ECO:0000256" key="1">
    <source>
        <dbReference type="SAM" id="MobiDB-lite"/>
    </source>
</evidence>
<accession>A0ABN2CQU3</accession>
<feature type="region of interest" description="Disordered" evidence="1">
    <location>
        <begin position="23"/>
        <end position="55"/>
    </location>
</feature>
<dbReference type="Proteomes" id="UP001500363">
    <property type="component" value="Unassembled WGS sequence"/>
</dbReference>
<organism evidence="2 3">
    <name type="scientific">Kribbella lupini</name>
    <dbReference type="NCBI Taxonomy" id="291602"/>
    <lineage>
        <taxon>Bacteria</taxon>
        <taxon>Bacillati</taxon>
        <taxon>Actinomycetota</taxon>
        <taxon>Actinomycetes</taxon>
        <taxon>Propionibacteriales</taxon>
        <taxon>Kribbellaceae</taxon>
        <taxon>Kribbella</taxon>
    </lineage>
</organism>